<reference evidence="7" key="1">
    <citation type="submission" date="2022-01" db="EMBL/GenBank/DDBJ databases">
        <authorList>
            <person name="King R."/>
        </authorList>
    </citation>
    <scope>NUCLEOTIDE SEQUENCE</scope>
</reference>
<dbReference type="PRINTS" id="PR00081">
    <property type="entry name" value="GDHRDH"/>
</dbReference>
<keyword evidence="5" id="KW-0472">Membrane</keyword>
<accession>A0A9N9MSQ0</accession>
<dbReference type="OrthoDB" id="5307821at2759"/>
<evidence type="ECO:0000256" key="5">
    <source>
        <dbReference type="SAM" id="Phobius"/>
    </source>
</evidence>
<keyword evidence="5" id="KW-0812">Transmembrane</keyword>
<organism evidence="7 8">
    <name type="scientific">Ceutorhynchus assimilis</name>
    <name type="common">cabbage seed weevil</name>
    <dbReference type="NCBI Taxonomy" id="467358"/>
    <lineage>
        <taxon>Eukaryota</taxon>
        <taxon>Metazoa</taxon>
        <taxon>Ecdysozoa</taxon>
        <taxon>Arthropoda</taxon>
        <taxon>Hexapoda</taxon>
        <taxon>Insecta</taxon>
        <taxon>Pterygota</taxon>
        <taxon>Neoptera</taxon>
        <taxon>Endopterygota</taxon>
        <taxon>Coleoptera</taxon>
        <taxon>Polyphaga</taxon>
        <taxon>Cucujiformia</taxon>
        <taxon>Curculionidae</taxon>
        <taxon>Ceutorhynchinae</taxon>
        <taxon>Ceutorhynchus</taxon>
    </lineage>
</organism>
<evidence type="ECO:0000313" key="8">
    <source>
        <dbReference type="Proteomes" id="UP001152799"/>
    </source>
</evidence>
<dbReference type="PROSITE" id="PS00061">
    <property type="entry name" value="ADH_SHORT"/>
    <property type="match status" value="1"/>
</dbReference>
<sequence length="337" mass="37263">MFMLELAVNNKMSDLKTLFSNFNIVGPISLAVAIPWIMFKMFSAVWIKKNYNELAGKVVVITGASSGLGEALAHEFYKLGAQVVLCARRRQELERVRTDLLHTYCKDTTHPPIIIPLDLSKYNDMQNHVDKILSITGRIDILVNNGGISHRGRVKDTTIDVDKNIMDVNYFGAVALTKAVLPDMLKKKSGHIVFISSIQGLVALPDRSAYSASKHALQAFGDSLRAEVASDNISVSTISPGYIKTQLSMNALTGSGQTYGEMDATTASGFTPDYAAKEIVRAVVVKRKELVLSTLLPKIAIFLRKYFPFLYFVVMERRAKRASLAELAKSKPDEKTN</sequence>
<keyword evidence="8" id="KW-1185">Reference proteome</keyword>
<dbReference type="SMART" id="SM00822">
    <property type="entry name" value="PKS_KR"/>
    <property type="match status" value="1"/>
</dbReference>
<protein>
    <recommendedName>
        <fullName evidence="6">Ketoreductase domain-containing protein</fullName>
    </recommendedName>
</protein>
<evidence type="ECO:0000256" key="2">
    <source>
        <dbReference type="ARBA" id="ARBA00023002"/>
    </source>
</evidence>
<dbReference type="GO" id="GO:0016491">
    <property type="term" value="F:oxidoreductase activity"/>
    <property type="evidence" value="ECO:0007669"/>
    <property type="project" value="UniProtKB-KW"/>
</dbReference>
<dbReference type="Proteomes" id="UP001152799">
    <property type="component" value="Chromosome 4"/>
</dbReference>
<keyword evidence="5" id="KW-1133">Transmembrane helix</keyword>
<evidence type="ECO:0000256" key="4">
    <source>
        <dbReference type="RuleBase" id="RU000363"/>
    </source>
</evidence>
<proteinExistence type="inferred from homology"/>
<comment type="function">
    <text evidence="3">Putative oxidoreductase.</text>
</comment>
<evidence type="ECO:0000256" key="3">
    <source>
        <dbReference type="ARBA" id="ARBA00037096"/>
    </source>
</evidence>
<dbReference type="SUPFAM" id="SSF51735">
    <property type="entry name" value="NAD(P)-binding Rossmann-fold domains"/>
    <property type="match status" value="1"/>
</dbReference>
<dbReference type="Gene3D" id="3.40.50.720">
    <property type="entry name" value="NAD(P)-binding Rossmann-like Domain"/>
    <property type="match status" value="1"/>
</dbReference>
<comment type="similarity">
    <text evidence="1 4">Belongs to the short-chain dehydrogenases/reductases (SDR) family.</text>
</comment>
<dbReference type="PRINTS" id="PR00080">
    <property type="entry name" value="SDRFAMILY"/>
</dbReference>
<dbReference type="GO" id="GO:0016020">
    <property type="term" value="C:membrane"/>
    <property type="evidence" value="ECO:0007669"/>
    <property type="project" value="TreeGrafter"/>
</dbReference>
<dbReference type="InterPro" id="IPR057326">
    <property type="entry name" value="KR_dom"/>
</dbReference>
<evidence type="ECO:0000256" key="1">
    <source>
        <dbReference type="ARBA" id="ARBA00006484"/>
    </source>
</evidence>
<dbReference type="AlphaFoldDB" id="A0A9N9MSQ0"/>
<dbReference type="EMBL" id="OU892280">
    <property type="protein sequence ID" value="CAG9768296.1"/>
    <property type="molecule type" value="Genomic_DNA"/>
</dbReference>
<dbReference type="GO" id="GO:0006629">
    <property type="term" value="P:lipid metabolic process"/>
    <property type="evidence" value="ECO:0007669"/>
    <property type="project" value="UniProtKB-ARBA"/>
</dbReference>
<dbReference type="CDD" id="cd05332">
    <property type="entry name" value="11beta-HSD1_like_SDR_c"/>
    <property type="match status" value="1"/>
</dbReference>
<dbReference type="InterPro" id="IPR020904">
    <property type="entry name" value="Sc_DH/Rdtase_CS"/>
</dbReference>
<dbReference type="NCBIfam" id="NF004825">
    <property type="entry name" value="PRK06181.1"/>
    <property type="match status" value="1"/>
</dbReference>
<feature type="transmembrane region" description="Helical" evidence="5">
    <location>
        <begin position="20"/>
        <end position="39"/>
    </location>
</feature>
<dbReference type="PANTHER" id="PTHR44196:SF1">
    <property type="entry name" value="DEHYDROGENASE_REDUCTASE SDR FAMILY MEMBER 7B"/>
    <property type="match status" value="1"/>
</dbReference>
<name>A0A9N9MSQ0_9CUCU</name>
<dbReference type="Pfam" id="PF00106">
    <property type="entry name" value="adh_short"/>
    <property type="match status" value="1"/>
</dbReference>
<dbReference type="PANTHER" id="PTHR44196">
    <property type="entry name" value="DEHYDROGENASE/REDUCTASE SDR FAMILY MEMBER 7B"/>
    <property type="match status" value="1"/>
</dbReference>
<evidence type="ECO:0000259" key="6">
    <source>
        <dbReference type="SMART" id="SM00822"/>
    </source>
</evidence>
<feature type="domain" description="Ketoreductase" evidence="6">
    <location>
        <begin position="57"/>
        <end position="241"/>
    </location>
</feature>
<gene>
    <name evidence="7" type="ORF">CEUTPL_LOCUS8842</name>
</gene>
<keyword evidence="2" id="KW-0560">Oxidoreductase</keyword>
<dbReference type="InterPro" id="IPR036291">
    <property type="entry name" value="NAD(P)-bd_dom_sf"/>
</dbReference>
<dbReference type="InterPro" id="IPR002347">
    <property type="entry name" value="SDR_fam"/>
</dbReference>
<evidence type="ECO:0000313" key="7">
    <source>
        <dbReference type="EMBL" id="CAG9768296.1"/>
    </source>
</evidence>